<name>A0A9W9XCG4_9EURO</name>
<keyword evidence="3" id="KW-1185">Reference proteome</keyword>
<evidence type="ECO:0000313" key="3">
    <source>
        <dbReference type="Proteomes" id="UP001148312"/>
    </source>
</evidence>
<dbReference type="Pfam" id="PF22998">
    <property type="entry name" value="GNAT_LYC1-like"/>
    <property type="match status" value="1"/>
</dbReference>
<dbReference type="InterPro" id="IPR053013">
    <property type="entry name" value="LAT"/>
</dbReference>
<reference evidence="2" key="1">
    <citation type="submission" date="2022-12" db="EMBL/GenBank/DDBJ databases">
        <authorList>
            <person name="Petersen C."/>
        </authorList>
    </citation>
    <scope>NUCLEOTIDE SEQUENCE</scope>
    <source>
        <strain evidence="2">IBT 30728</strain>
    </source>
</reference>
<reference evidence="2" key="2">
    <citation type="journal article" date="2023" name="IMA Fungus">
        <title>Comparative genomic study of the Penicillium genus elucidates a diverse pangenome and 15 lateral gene transfer events.</title>
        <authorList>
            <person name="Petersen C."/>
            <person name="Sorensen T."/>
            <person name="Nielsen M.R."/>
            <person name="Sondergaard T.E."/>
            <person name="Sorensen J.L."/>
            <person name="Fitzpatrick D.A."/>
            <person name="Frisvad J.C."/>
            <person name="Nielsen K.L."/>
        </authorList>
    </citation>
    <scope>NUCLEOTIDE SEQUENCE</scope>
    <source>
        <strain evidence="2">IBT 30728</strain>
    </source>
</reference>
<gene>
    <name evidence="2" type="ORF">N7539_003639</name>
</gene>
<dbReference type="InterPro" id="IPR000182">
    <property type="entry name" value="GNAT_dom"/>
</dbReference>
<comment type="caution">
    <text evidence="2">The sequence shown here is derived from an EMBL/GenBank/DDBJ whole genome shotgun (WGS) entry which is preliminary data.</text>
</comment>
<proteinExistence type="predicted"/>
<dbReference type="GO" id="GO:0016747">
    <property type="term" value="F:acyltransferase activity, transferring groups other than amino-acyl groups"/>
    <property type="evidence" value="ECO:0007669"/>
    <property type="project" value="InterPro"/>
</dbReference>
<dbReference type="PROSITE" id="PS51186">
    <property type="entry name" value="GNAT"/>
    <property type="match status" value="1"/>
</dbReference>
<dbReference type="RefSeq" id="XP_056790782.1">
    <property type="nucleotide sequence ID" value="XM_056933241.1"/>
</dbReference>
<dbReference type="Gene3D" id="3.40.630.30">
    <property type="match status" value="1"/>
</dbReference>
<dbReference type="GeneID" id="81623490"/>
<dbReference type="PANTHER" id="PTHR34815">
    <property type="entry name" value="LYSINE ACETYLTRANSFERASE"/>
    <property type="match status" value="1"/>
</dbReference>
<evidence type="ECO:0000313" key="2">
    <source>
        <dbReference type="EMBL" id="KAJ5488749.1"/>
    </source>
</evidence>
<organism evidence="2 3">
    <name type="scientific">Penicillium diatomitis</name>
    <dbReference type="NCBI Taxonomy" id="2819901"/>
    <lineage>
        <taxon>Eukaryota</taxon>
        <taxon>Fungi</taxon>
        <taxon>Dikarya</taxon>
        <taxon>Ascomycota</taxon>
        <taxon>Pezizomycotina</taxon>
        <taxon>Eurotiomycetes</taxon>
        <taxon>Eurotiomycetidae</taxon>
        <taxon>Eurotiales</taxon>
        <taxon>Aspergillaceae</taxon>
        <taxon>Penicillium</taxon>
    </lineage>
</organism>
<accession>A0A9W9XCG4</accession>
<dbReference type="InterPro" id="IPR016181">
    <property type="entry name" value="Acyl_CoA_acyltransferase"/>
</dbReference>
<dbReference type="PANTHER" id="PTHR34815:SF4">
    <property type="entry name" value="N-ACETYLTRANSFERASE DOMAIN-CONTAINING PROTEIN"/>
    <property type="match status" value="1"/>
</dbReference>
<protein>
    <recommendedName>
        <fullName evidence="1">N-acetyltransferase domain-containing protein</fullName>
    </recommendedName>
</protein>
<dbReference type="AlphaFoldDB" id="A0A9W9XCG4"/>
<dbReference type="Proteomes" id="UP001148312">
    <property type="component" value="Unassembled WGS sequence"/>
</dbReference>
<evidence type="ECO:0000259" key="1">
    <source>
        <dbReference type="PROSITE" id="PS51186"/>
    </source>
</evidence>
<dbReference type="InterPro" id="IPR055100">
    <property type="entry name" value="GNAT_LYC1-like"/>
</dbReference>
<dbReference type="CDD" id="cd04301">
    <property type="entry name" value="NAT_SF"/>
    <property type="match status" value="1"/>
</dbReference>
<dbReference type="EMBL" id="JAPWDQ010000004">
    <property type="protein sequence ID" value="KAJ5488749.1"/>
    <property type="molecule type" value="Genomic_DNA"/>
</dbReference>
<feature type="domain" description="N-acetyltransferase" evidence="1">
    <location>
        <begin position="17"/>
        <end position="186"/>
    </location>
</feature>
<sequence>MIAANSPHLPDGDSPDLVLVPATPQERIAAIKLNSAAWKGPLDIDAYIAREDHLHNHQLVRDGMTCWILVDGSEPEGDRTILSSCETYPKKALLAYQGQVEEVSTHGIGSVYSRPEFRGKGYAKRMMEELGKKLETWKMEKQPRGKTSFTILFSDIGKKFYAQFGWRPYAAAHMVLPARAMEDTDQVSESNGTSNRGKTRDLLAEDVERTMCHPNIIADLRNELQRASSKSQTAQVAILPDYDHYSWHWAREEFFVQELYPDRSPPLIKGAGDDDAHVYCTWNRNFGDTPENSVLYILRWVYDKPQSAEEEQSLIQAMVDILRRAQHEAKDWGLATVEFWNPDPILQKAVQTLDSDVQVEHREKSSIPSLRWTGDKHGLGQEVEWVLNEKYAWC</sequence>
<dbReference type="SUPFAM" id="SSF55729">
    <property type="entry name" value="Acyl-CoA N-acyltransferases (Nat)"/>
    <property type="match status" value="1"/>
</dbReference>